<dbReference type="EMBL" id="BGZK01000115">
    <property type="protein sequence ID" value="GBP20146.1"/>
    <property type="molecule type" value="Genomic_DNA"/>
</dbReference>
<reference evidence="1 2" key="1">
    <citation type="journal article" date="2019" name="Commun. Biol.">
        <title>The bagworm genome reveals a unique fibroin gene that provides high tensile strength.</title>
        <authorList>
            <person name="Kono N."/>
            <person name="Nakamura H."/>
            <person name="Ohtoshi R."/>
            <person name="Tomita M."/>
            <person name="Numata K."/>
            <person name="Arakawa K."/>
        </authorList>
    </citation>
    <scope>NUCLEOTIDE SEQUENCE [LARGE SCALE GENOMIC DNA]</scope>
</reference>
<protein>
    <submittedName>
        <fullName evidence="1">Uncharacterized protein</fullName>
    </submittedName>
</protein>
<organism evidence="1 2">
    <name type="scientific">Eumeta variegata</name>
    <name type="common">Bagworm moth</name>
    <name type="synonym">Eumeta japonica</name>
    <dbReference type="NCBI Taxonomy" id="151549"/>
    <lineage>
        <taxon>Eukaryota</taxon>
        <taxon>Metazoa</taxon>
        <taxon>Ecdysozoa</taxon>
        <taxon>Arthropoda</taxon>
        <taxon>Hexapoda</taxon>
        <taxon>Insecta</taxon>
        <taxon>Pterygota</taxon>
        <taxon>Neoptera</taxon>
        <taxon>Endopterygota</taxon>
        <taxon>Lepidoptera</taxon>
        <taxon>Glossata</taxon>
        <taxon>Ditrysia</taxon>
        <taxon>Tineoidea</taxon>
        <taxon>Psychidae</taxon>
        <taxon>Oiketicinae</taxon>
        <taxon>Eumeta</taxon>
    </lineage>
</organism>
<dbReference type="Proteomes" id="UP000299102">
    <property type="component" value="Unassembled WGS sequence"/>
</dbReference>
<sequence>MVSHGCALHFNISIPARVGLDAADDRCQHCDDNIKDRLFKVVPEVRSEWILKGFEIEYGIEIIIDRKSKIRVKIRTGIWNMRSELTAGQDQEQDQNCDQFKSRPGSQSIKIHIGIENSMAIRNVSRAFKIPSAIRFDSYHGRKSRVSKLRQIKPFVPPRARRAIGPSLKHFITERVDQDLQDTLGAYASP</sequence>
<accession>A0A4C1U2T9</accession>
<dbReference type="AlphaFoldDB" id="A0A4C1U2T9"/>
<comment type="caution">
    <text evidence="1">The sequence shown here is derived from an EMBL/GenBank/DDBJ whole genome shotgun (WGS) entry which is preliminary data.</text>
</comment>
<evidence type="ECO:0000313" key="2">
    <source>
        <dbReference type="Proteomes" id="UP000299102"/>
    </source>
</evidence>
<gene>
    <name evidence="1" type="ORF">EVAR_5576_1</name>
</gene>
<proteinExistence type="predicted"/>
<evidence type="ECO:0000313" key="1">
    <source>
        <dbReference type="EMBL" id="GBP20146.1"/>
    </source>
</evidence>
<keyword evidence="2" id="KW-1185">Reference proteome</keyword>
<name>A0A4C1U2T9_EUMVA</name>